<gene>
    <name evidence="2" type="ORF">CSF007_2015</name>
</gene>
<organism evidence="2">
    <name type="scientific">Yersinia ruckeri</name>
    <dbReference type="NCBI Taxonomy" id="29486"/>
    <lineage>
        <taxon>Bacteria</taxon>
        <taxon>Pseudomonadati</taxon>
        <taxon>Pseudomonadota</taxon>
        <taxon>Gammaproteobacteria</taxon>
        <taxon>Enterobacterales</taxon>
        <taxon>Yersiniaceae</taxon>
        <taxon>Yersinia</taxon>
    </lineage>
</organism>
<protein>
    <recommendedName>
        <fullName evidence="3">Beta-fimbriae major subunit</fullName>
    </recommendedName>
</protein>
<keyword evidence="1" id="KW-0732">Signal</keyword>
<dbReference type="EMBL" id="LN681231">
    <property type="protein sequence ID" value="CEK26188.1"/>
    <property type="molecule type" value="Genomic_DNA"/>
</dbReference>
<reference evidence="2" key="1">
    <citation type="journal article" date="2015" name="Genome Announc.">
        <title>Complete Genome Sequence of Yersinia ruckeri Strain CSF007-82, Etiologic Agent of Red Mouth Disease in Salmonid Fish.</title>
        <authorList>
            <person name="Nelson M.C."/>
            <person name="LaPatra S.E."/>
            <person name="Welch T.J."/>
            <person name="Graf J."/>
        </authorList>
    </citation>
    <scope>NUCLEOTIDE SEQUENCE</scope>
    <source>
        <strain evidence="2">CSF007-82</strain>
    </source>
</reference>
<dbReference type="RefSeq" id="WP_038241849.1">
    <property type="nucleotide sequence ID" value="NZ_CCYO01000016.1"/>
</dbReference>
<name>A0A0A8VCX8_YERRU</name>
<proteinExistence type="predicted"/>
<sequence>MLAVYKTAGMGMVLSLFSVTFPAMAQCQISVDQSQLDYGTVGRGQLRTEKDYKLSVGHRSFNVHVQCPQPRRLAVAYRGDTQDGEFYAFGSGSARITLTASDALADGVPVALHFGARSAFPHWDDSALAGLPLHPLSRNMIYPIGPALSQLSFQITAEAWLLARAISRGEGIHLNGMGTFDVMEYE</sequence>
<feature type="signal peptide" evidence="1">
    <location>
        <begin position="1"/>
        <end position="25"/>
    </location>
</feature>
<evidence type="ECO:0008006" key="3">
    <source>
        <dbReference type="Google" id="ProtNLM"/>
    </source>
</evidence>
<dbReference type="AlphaFoldDB" id="A0A0A8VCX8"/>
<dbReference type="GeneID" id="66878173"/>
<feature type="chain" id="PRO_5030004146" description="Beta-fimbriae major subunit" evidence="1">
    <location>
        <begin position="26"/>
        <end position="186"/>
    </location>
</feature>
<evidence type="ECO:0000313" key="2">
    <source>
        <dbReference type="EMBL" id="CEK26188.1"/>
    </source>
</evidence>
<accession>A0A0A8VCX8</accession>
<evidence type="ECO:0000256" key="1">
    <source>
        <dbReference type="SAM" id="SignalP"/>
    </source>
</evidence>